<accession>A0A0R2P3Z9</accession>
<dbReference type="EMBL" id="LIAS01000080">
    <property type="protein sequence ID" value="KRO30653.1"/>
    <property type="molecule type" value="Genomic_DNA"/>
</dbReference>
<dbReference type="SUPFAM" id="SSF69754">
    <property type="entry name" value="Ribosome binding protein Y (YfiA homologue)"/>
    <property type="match status" value="1"/>
</dbReference>
<dbReference type="Proteomes" id="UP000053941">
    <property type="component" value="Unassembled WGS sequence"/>
</dbReference>
<dbReference type="Gene3D" id="3.30.160.100">
    <property type="entry name" value="Ribosome hibernation promotion factor-like"/>
    <property type="match status" value="1"/>
</dbReference>
<evidence type="ECO:0000313" key="1">
    <source>
        <dbReference type="EMBL" id="KRO30653.1"/>
    </source>
</evidence>
<protein>
    <recommendedName>
        <fullName evidence="3">30S ribosomal protein S30</fullName>
    </recommendedName>
</protein>
<evidence type="ECO:0000313" key="2">
    <source>
        <dbReference type="Proteomes" id="UP000053941"/>
    </source>
</evidence>
<evidence type="ECO:0008006" key="3">
    <source>
        <dbReference type="Google" id="ProtNLM"/>
    </source>
</evidence>
<name>A0A0R2P3Z9_9ACTN</name>
<dbReference type="InterPro" id="IPR003489">
    <property type="entry name" value="RHF/RaiA"/>
</dbReference>
<comment type="caution">
    <text evidence="1">The sequence shown here is derived from an EMBL/GenBank/DDBJ whole genome shotgun (WGS) entry which is preliminary data.</text>
</comment>
<sequence>MKIIIHNHGESLAIDFQKIAVERLERLSRFSIPIERIDVDVKHEANPRFGKSSHRVVLTSHGSGPLLRAEGSGFNDLAAFDEAAEAVELQLRKRHERSKDIDRTSLRKLRGSKD</sequence>
<reference evidence="1 2" key="1">
    <citation type="submission" date="2015-10" db="EMBL/GenBank/DDBJ databases">
        <title>Metagenome-Assembled Genomes uncover a global brackish microbiome.</title>
        <authorList>
            <person name="Hugerth L.W."/>
            <person name="Larsson J."/>
            <person name="Alneberg J."/>
            <person name="Lindh M.V."/>
            <person name="Legrand C."/>
            <person name="Pinhassi J."/>
            <person name="Andersson A.F."/>
        </authorList>
    </citation>
    <scope>NUCLEOTIDE SEQUENCE [LARGE SCALE GENOMIC DNA]</scope>
    <source>
        <strain evidence="1">BACL2 MAG-120802-bin41</strain>
    </source>
</reference>
<proteinExistence type="predicted"/>
<gene>
    <name evidence="1" type="ORF">ABR60_04800</name>
</gene>
<dbReference type="InterPro" id="IPR036567">
    <property type="entry name" value="RHF-like"/>
</dbReference>
<organism evidence="1 2">
    <name type="scientific">Actinobacteria bacterium BACL2 MAG-120802-bin41</name>
    <dbReference type="NCBI Taxonomy" id="1655568"/>
    <lineage>
        <taxon>Bacteria</taxon>
        <taxon>Bacillati</taxon>
        <taxon>Actinomycetota</taxon>
        <taxon>Actinomycetes</taxon>
        <taxon>Actinomycetes incertae sedis</taxon>
        <taxon>ac1 cluster</taxon>
    </lineage>
</organism>
<dbReference type="Pfam" id="PF02482">
    <property type="entry name" value="Ribosomal_S30AE"/>
    <property type="match status" value="1"/>
</dbReference>
<dbReference type="AlphaFoldDB" id="A0A0R2P3Z9"/>